<dbReference type="KEGG" id="vg:80399807"/>
<dbReference type="GO" id="GO:0000166">
    <property type="term" value="F:nucleotide binding"/>
    <property type="evidence" value="ECO:0007669"/>
    <property type="project" value="UniProtKB-KW"/>
</dbReference>
<feature type="binding site" evidence="9">
    <location>
        <position position="445"/>
    </location>
    <ligand>
        <name>Mg(2+)</name>
        <dbReference type="ChEBI" id="CHEBI:18420"/>
        <label>2</label>
    </ligand>
</feature>
<evidence type="ECO:0000256" key="6">
    <source>
        <dbReference type="ARBA" id="ARBA00022953"/>
    </source>
</evidence>
<evidence type="ECO:0000313" key="11">
    <source>
        <dbReference type="EMBL" id="DAD50876.1"/>
    </source>
</evidence>
<comment type="cofactor">
    <cofactor evidence="9">
        <name>Mg(2+)</name>
        <dbReference type="ChEBI" id="CHEBI:18420"/>
    </cofactor>
    <text evidence="9">Binds 2 Mg(2+) per subunit.</text>
</comment>
<evidence type="ECO:0000256" key="8">
    <source>
        <dbReference type="ARBA" id="ARBA00048744"/>
    </source>
</evidence>
<dbReference type="Proteomes" id="UP000681069">
    <property type="component" value="Segment"/>
</dbReference>
<evidence type="ECO:0000313" key="12">
    <source>
        <dbReference type="Proteomes" id="UP000681069"/>
    </source>
</evidence>
<dbReference type="RefSeq" id="YP_010770473.1">
    <property type="nucleotide sequence ID" value="NC_074279.1"/>
</dbReference>
<keyword evidence="9" id="KW-0460">Magnesium</keyword>
<organism evidence="11 12">
    <name type="scientific">ssRNA phage SRR5467090_9</name>
    <dbReference type="NCBI Taxonomy" id="2786458"/>
    <lineage>
        <taxon>Viruses</taxon>
        <taxon>Riboviria</taxon>
        <taxon>Orthornavirae</taxon>
        <taxon>Lenarviricota</taxon>
        <taxon>Leviviricetes</taxon>
        <taxon>Timlovirales</taxon>
        <taxon>Steitzviridae</taxon>
        <taxon>Bidhavirus</taxon>
        <taxon>Bidhavirus sp. 'pelocola'</taxon>
    </lineage>
</organism>
<dbReference type="PROSITE" id="PS50522">
    <property type="entry name" value="RDRP_PHAGE"/>
    <property type="match status" value="1"/>
</dbReference>
<keyword evidence="4" id="KW-0548">Nucleotidyltransferase</keyword>
<keyword evidence="6" id="KW-0693">Viral RNA replication</keyword>
<dbReference type="InterPro" id="IPR043502">
    <property type="entry name" value="DNA/RNA_pol_sf"/>
</dbReference>
<dbReference type="EMBL" id="BK013652">
    <property type="protein sequence ID" value="DAD50876.1"/>
    <property type="molecule type" value="Genomic_RNA"/>
</dbReference>
<dbReference type="GO" id="GO:0003968">
    <property type="term" value="F:RNA-directed RNA polymerase activity"/>
    <property type="evidence" value="ECO:0007669"/>
    <property type="project" value="UniProtKB-KW"/>
</dbReference>
<dbReference type="EC" id="2.7.7.48" evidence="1"/>
<comment type="catalytic activity">
    <reaction evidence="8">
        <text>RNA(n) + a ribonucleoside 5'-triphosphate = RNA(n+1) + diphosphate</text>
        <dbReference type="Rhea" id="RHEA:21248"/>
        <dbReference type="Rhea" id="RHEA-COMP:14527"/>
        <dbReference type="Rhea" id="RHEA-COMP:17342"/>
        <dbReference type="ChEBI" id="CHEBI:33019"/>
        <dbReference type="ChEBI" id="CHEBI:61557"/>
        <dbReference type="ChEBI" id="CHEBI:140395"/>
        <dbReference type="EC" id="2.7.7.48"/>
    </reaction>
</comment>
<feature type="domain" description="RdRp catalytic" evidence="10">
    <location>
        <begin position="339"/>
        <end position="476"/>
    </location>
</feature>
<dbReference type="Pfam" id="PF03431">
    <property type="entry name" value="RNA_replicase_B"/>
    <property type="match status" value="1"/>
</dbReference>
<feature type="binding site" evidence="9">
    <location>
        <position position="354"/>
    </location>
    <ligand>
        <name>Mg(2+)</name>
        <dbReference type="ChEBI" id="CHEBI:18420"/>
        <label>2</label>
    </ligand>
</feature>
<evidence type="ECO:0000256" key="3">
    <source>
        <dbReference type="ARBA" id="ARBA00022679"/>
    </source>
</evidence>
<dbReference type="InterPro" id="IPR007096">
    <property type="entry name" value="RNA-dir_Rpol_cat_phage"/>
</dbReference>
<evidence type="ECO:0000256" key="9">
    <source>
        <dbReference type="PIRSR" id="PIRSR605093-1"/>
    </source>
</evidence>
<dbReference type="GO" id="GO:0046872">
    <property type="term" value="F:metal ion binding"/>
    <property type="evidence" value="ECO:0007669"/>
    <property type="project" value="UniProtKB-KW"/>
</dbReference>
<dbReference type="SUPFAM" id="SSF56672">
    <property type="entry name" value="DNA/RNA polymerases"/>
    <property type="match status" value="1"/>
</dbReference>
<keyword evidence="5" id="KW-0547">Nucleotide-binding</keyword>
<proteinExistence type="predicted"/>
<keyword evidence="2 11" id="KW-0696">RNA-directed RNA polymerase</keyword>
<sequence length="651" mass="74504">MRRKPEKPSDLEFYLQTTLRVYRDCAAICCLSPSHISKDVKTLEDRTRKEGMSFLTKTLPALGKCLDKALSRDVPMPDEHSFELSAKEPRLPLFMGAFWRIIFPVGDNQADHIDGDPPIVTVNWRTATHEFYRKLELEACAVRAVRQVCFLHYKLEGSHSVESERQAIINFVDIEADLPEPGSKIRLSSECARALENARMLIHYVLNDKKNMLDLENILPKHGPGSVATGEKPWEKFSFKRFYEKLDSEYSYPDYFFFNYTHLVDNLEILESMETCSDACAKIVLVPKDSRGPRIISMEPLELQWIQQGQMRALVKHLENHRVTAGFVNFTSQDINRDLALLHSSEQGFLGTMDMKDASDRVSVWLLEQLIPSNHLKKLLASRSDYTQLPDGQRLRLKKFAPMGSATCFPIEALIFWALAVGTLKDILCVRDVFNVPSVYVFGDDIIAPLDAIDRIRSTYSQLFLLVNEDKCCTGRFFRESCGMDAFKRTSVTPTRHHKKFAMSSPAALLAYVAYTNAHRVKGHASTAEYISGRITHEFGQIPVSNTIGEIPLCWEMPELSNEEVMERNLSHFRKRYNNALQRMEIRIQTPFTPTIERGEPDWHEIQRKGALGLSDPFGFRALGFEPCSYNMSKHTMLRWAWVDISRLAGK</sequence>
<dbReference type="GeneID" id="80399807"/>
<evidence type="ECO:0000256" key="4">
    <source>
        <dbReference type="ARBA" id="ARBA00022695"/>
    </source>
</evidence>
<evidence type="ECO:0000256" key="2">
    <source>
        <dbReference type="ARBA" id="ARBA00022484"/>
    </source>
</evidence>
<evidence type="ECO:0000259" key="10">
    <source>
        <dbReference type="PROSITE" id="PS50522"/>
    </source>
</evidence>
<evidence type="ECO:0000256" key="1">
    <source>
        <dbReference type="ARBA" id="ARBA00012494"/>
    </source>
</evidence>
<dbReference type="GO" id="GO:0039694">
    <property type="term" value="P:viral RNA genome replication"/>
    <property type="evidence" value="ECO:0007669"/>
    <property type="project" value="InterPro"/>
</dbReference>
<keyword evidence="3" id="KW-0808">Transferase</keyword>
<evidence type="ECO:0000256" key="7">
    <source>
        <dbReference type="ARBA" id="ARBA00030248"/>
    </source>
</evidence>
<evidence type="ECO:0000256" key="5">
    <source>
        <dbReference type="ARBA" id="ARBA00022741"/>
    </source>
</evidence>
<protein>
    <recommendedName>
        <fullName evidence="1">RNA-directed RNA polymerase</fullName>
        <ecNumber evidence="1">2.7.7.48</ecNumber>
    </recommendedName>
    <alternativeName>
        <fullName evidence="7">RNA replicase beta chain</fullName>
    </alternativeName>
</protein>
<name>A0A8S5L0A9_9VIRU</name>
<reference evidence="11" key="1">
    <citation type="submission" date="2020-09" db="EMBL/GenBank/DDBJ databases">
        <title>Leviviricetes taxonomy.</title>
        <authorList>
            <person name="Stockdale S.R."/>
            <person name="Callanan J."/>
            <person name="Adriaenssens E.M."/>
            <person name="Kuhn J.H."/>
            <person name="Rumnieks J."/>
            <person name="Shkoporov A."/>
            <person name="Draper L.A."/>
            <person name="Ross P."/>
            <person name="Hill C."/>
        </authorList>
    </citation>
    <scope>NUCLEOTIDE SEQUENCE</scope>
</reference>
<dbReference type="InterPro" id="IPR005093">
    <property type="entry name" value="RNArep_beta"/>
</dbReference>
<accession>A0A8S5L0A9</accession>
<gene>
    <name evidence="11" type="primary">SRR5467090_9_3</name>
</gene>
<keyword evidence="9" id="KW-0479">Metal-binding</keyword>
<feature type="binding site" evidence="9">
    <location>
        <position position="444"/>
    </location>
    <ligand>
        <name>Mg(2+)</name>
        <dbReference type="ChEBI" id="CHEBI:18420"/>
        <label>2</label>
    </ligand>
</feature>